<evidence type="ECO:0000313" key="3">
    <source>
        <dbReference type="Proteomes" id="UP000276133"/>
    </source>
</evidence>
<evidence type="ECO:0000256" key="1">
    <source>
        <dbReference type="SAM" id="MobiDB-lite"/>
    </source>
</evidence>
<dbReference type="OrthoDB" id="10595243at2759"/>
<sequence length="117" mass="13683">MSRLITKTGIELPTFSPALGPESENRKPKKFSSPPVQLPNTTDNVETLKASKSEFNFMSSDQFNFNSYGQFYFPNDSPQFPKYELKNFNFDLQESFQENRLNEFSFPLFFNNFKFGF</sequence>
<feature type="region of interest" description="Disordered" evidence="1">
    <location>
        <begin position="1"/>
        <end position="42"/>
    </location>
</feature>
<dbReference type="Proteomes" id="UP000276133">
    <property type="component" value="Unassembled WGS sequence"/>
</dbReference>
<reference evidence="2 3" key="1">
    <citation type="journal article" date="2018" name="Sci. Rep.">
        <title>Genomic signatures of local adaptation to the degree of environmental predictability in rotifers.</title>
        <authorList>
            <person name="Franch-Gras L."/>
            <person name="Hahn C."/>
            <person name="Garcia-Roger E.M."/>
            <person name="Carmona M.J."/>
            <person name="Serra M."/>
            <person name="Gomez A."/>
        </authorList>
    </citation>
    <scope>NUCLEOTIDE SEQUENCE [LARGE SCALE GENOMIC DNA]</scope>
    <source>
        <strain evidence="2">HYR1</strain>
    </source>
</reference>
<gene>
    <name evidence="2" type="ORF">BpHYR1_035076</name>
</gene>
<accession>A0A3M7SZH7</accession>
<name>A0A3M7SZH7_BRAPC</name>
<dbReference type="AlphaFoldDB" id="A0A3M7SZH7"/>
<dbReference type="EMBL" id="REGN01000561">
    <property type="protein sequence ID" value="RNA41075.1"/>
    <property type="molecule type" value="Genomic_DNA"/>
</dbReference>
<evidence type="ECO:0000313" key="2">
    <source>
        <dbReference type="EMBL" id="RNA41075.1"/>
    </source>
</evidence>
<organism evidence="2 3">
    <name type="scientific">Brachionus plicatilis</name>
    <name type="common">Marine rotifer</name>
    <name type="synonym">Brachionus muelleri</name>
    <dbReference type="NCBI Taxonomy" id="10195"/>
    <lineage>
        <taxon>Eukaryota</taxon>
        <taxon>Metazoa</taxon>
        <taxon>Spiralia</taxon>
        <taxon>Gnathifera</taxon>
        <taxon>Rotifera</taxon>
        <taxon>Eurotatoria</taxon>
        <taxon>Monogononta</taxon>
        <taxon>Pseudotrocha</taxon>
        <taxon>Ploima</taxon>
        <taxon>Brachionidae</taxon>
        <taxon>Brachionus</taxon>
    </lineage>
</organism>
<comment type="caution">
    <text evidence="2">The sequence shown here is derived from an EMBL/GenBank/DDBJ whole genome shotgun (WGS) entry which is preliminary data.</text>
</comment>
<proteinExistence type="predicted"/>
<keyword evidence="3" id="KW-1185">Reference proteome</keyword>
<protein>
    <submittedName>
        <fullName evidence="2">Uncharacterized protein</fullName>
    </submittedName>
</protein>